<dbReference type="STRING" id="903984.BCR21_14745"/>
<comment type="caution">
    <text evidence="5">The sequence shown here is derived from an EMBL/GenBank/DDBJ whole genome shotgun (WGS) entry which is preliminary data.</text>
</comment>
<dbReference type="Pfam" id="PF26323">
    <property type="entry name" value="EsxC"/>
    <property type="match status" value="1"/>
</dbReference>
<reference evidence="6" key="1">
    <citation type="submission" date="2016-09" db="EMBL/GenBank/DDBJ databases">
        <authorList>
            <person name="Gulvik C.A."/>
        </authorList>
    </citation>
    <scope>NUCLEOTIDE SEQUENCE [LARGE SCALE GENOMIC DNA]</scope>
    <source>
        <strain evidence="6">DSM 23328</strain>
    </source>
</reference>
<comment type="subcellular location">
    <subcellularLocation>
        <location evidence="1">Secreted</location>
    </subcellularLocation>
</comment>
<comment type="similarity">
    <text evidence="4">Belongs to the EsxC family.</text>
</comment>
<sequence length="140" mass="16018">MFLTSEYLEKKQKYTTLKTELSTALTEHSSYLDQLETTITAAEGKFTSVSTTDGIPNQDTLNKVSELIEELQSLSKKVKSRNDSISDGVTTAETKAQHYGDLYTAEKKREDDYHQEIARQTQENIRRQQEALKNNKIIPR</sequence>
<evidence type="ECO:0000313" key="6">
    <source>
        <dbReference type="Proteomes" id="UP000094068"/>
    </source>
</evidence>
<dbReference type="RefSeq" id="WP_069647279.1">
    <property type="nucleotide sequence ID" value="NZ_MIJZ01000016.1"/>
</dbReference>
<evidence type="ECO:0000256" key="2">
    <source>
        <dbReference type="ARBA" id="ARBA00022525"/>
    </source>
</evidence>
<protein>
    <recommendedName>
        <fullName evidence="7">LXG domain-containing protein</fullName>
    </recommendedName>
</protein>
<dbReference type="InterPro" id="IPR058928">
    <property type="entry name" value="EsxC"/>
</dbReference>
<name>A0A1E5GAC2_9ENTE</name>
<dbReference type="AlphaFoldDB" id="A0A1E5GAC2"/>
<keyword evidence="6" id="KW-1185">Reference proteome</keyword>
<proteinExistence type="inferred from homology"/>
<dbReference type="OrthoDB" id="2184399at2"/>
<dbReference type="Proteomes" id="UP000094068">
    <property type="component" value="Unassembled WGS sequence"/>
</dbReference>
<keyword evidence="3" id="KW-0843">Virulence</keyword>
<evidence type="ECO:0000256" key="4">
    <source>
        <dbReference type="ARBA" id="ARBA00093779"/>
    </source>
</evidence>
<organism evidence="5 6">
    <name type="scientific">Enterococcus ureasiticus</name>
    <dbReference type="NCBI Taxonomy" id="903984"/>
    <lineage>
        <taxon>Bacteria</taxon>
        <taxon>Bacillati</taxon>
        <taxon>Bacillota</taxon>
        <taxon>Bacilli</taxon>
        <taxon>Lactobacillales</taxon>
        <taxon>Enterococcaceae</taxon>
        <taxon>Enterococcus</taxon>
    </lineage>
</organism>
<evidence type="ECO:0000313" key="5">
    <source>
        <dbReference type="EMBL" id="OEG09601.1"/>
    </source>
</evidence>
<evidence type="ECO:0000256" key="3">
    <source>
        <dbReference type="ARBA" id="ARBA00023026"/>
    </source>
</evidence>
<keyword evidence="2" id="KW-0964">Secreted</keyword>
<evidence type="ECO:0000256" key="1">
    <source>
        <dbReference type="ARBA" id="ARBA00004613"/>
    </source>
</evidence>
<accession>A0A1E5GAC2</accession>
<gene>
    <name evidence="5" type="ORF">BCR21_14745</name>
</gene>
<dbReference type="EMBL" id="MIJZ01000016">
    <property type="protein sequence ID" value="OEG09601.1"/>
    <property type="molecule type" value="Genomic_DNA"/>
</dbReference>
<evidence type="ECO:0008006" key="7">
    <source>
        <dbReference type="Google" id="ProtNLM"/>
    </source>
</evidence>